<dbReference type="Proteomes" id="UP001260956">
    <property type="component" value="Unassembled WGS sequence"/>
</dbReference>
<keyword evidence="1" id="KW-0680">Restriction system</keyword>
<dbReference type="GO" id="GO:0004386">
    <property type="term" value="F:helicase activity"/>
    <property type="evidence" value="ECO:0007669"/>
    <property type="project" value="UniProtKB-KW"/>
</dbReference>
<dbReference type="RefSeq" id="WP_224450763.1">
    <property type="nucleotide sequence ID" value="NZ_CP145117.1"/>
</dbReference>
<keyword evidence="5" id="KW-0547">Nucleotide-binding</keyword>
<dbReference type="PANTHER" id="PTHR30195">
    <property type="entry name" value="TYPE I SITE-SPECIFIC DEOXYRIBONUCLEASE PROTEIN SUBUNIT M AND R"/>
    <property type="match status" value="1"/>
</dbReference>
<dbReference type="EMBL" id="JARPTX010000002">
    <property type="protein sequence ID" value="MDT2368706.1"/>
    <property type="molecule type" value="Genomic_DNA"/>
</dbReference>
<accession>A0AAW8RJ09</accession>
<dbReference type="AlphaFoldDB" id="A0AAW8RJ09"/>
<evidence type="ECO:0000259" key="3">
    <source>
        <dbReference type="Pfam" id="PF18766"/>
    </source>
</evidence>
<evidence type="ECO:0000313" key="6">
    <source>
        <dbReference type="Proteomes" id="UP001260956"/>
    </source>
</evidence>
<feature type="domain" description="Type I restriction enzyme R protein C-terminal" evidence="2">
    <location>
        <begin position="397"/>
        <end position="664"/>
    </location>
</feature>
<comment type="caution">
    <text evidence="5">The sequence shown here is derived from an EMBL/GenBank/DDBJ whole genome shotgun (WGS) entry which is preliminary data.</text>
</comment>
<dbReference type="PANTHER" id="PTHR30195:SF16">
    <property type="entry name" value="TYPE I RESTRICTION ENZYME ENDONUCLEASE SUBUNIT"/>
    <property type="match status" value="1"/>
</dbReference>
<organism evidence="5 6">
    <name type="scientific">Enterococcus faecium</name>
    <name type="common">Streptococcus faecium</name>
    <dbReference type="NCBI Taxonomy" id="1352"/>
    <lineage>
        <taxon>Bacteria</taxon>
        <taxon>Bacillati</taxon>
        <taxon>Bacillota</taxon>
        <taxon>Bacilli</taxon>
        <taxon>Lactobacillales</taxon>
        <taxon>Enterococcaceae</taxon>
        <taxon>Enterococcus</taxon>
    </lineage>
</organism>
<dbReference type="InterPro" id="IPR040980">
    <property type="entry name" value="SWI2_SNF2"/>
</dbReference>
<dbReference type="InterPro" id="IPR027417">
    <property type="entry name" value="P-loop_NTPase"/>
</dbReference>
<keyword evidence="5" id="KW-0067">ATP-binding</keyword>
<keyword evidence="5" id="KW-0347">Helicase</keyword>
<evidence type="ECO:0000259" key="2">
    <source>
        <dbReference type="Pfam" id="PF12008"/>
    </source>
</evidence>
<dbReference type="CDD" id="cd18800">
    <property type="entry name" value="SF2_C_EcoR124I-like"/>
    <property type="match status" value="1"/>
</dbReference>
<evidence type="ECO:0000313" key="5">
    <source>
        <dbReference type="EMBL" id="MDT2368706.1"/>
    </source>
</evidence>
<feature type="domain" description="SWI2/SNF2 ATPase" evidence="3">
    <location>
        <begin position="3"/>
        <end position="150"/>
    </location>
</feature>
<protein>
    <submittedName>
        <fullName evidence="5">DEAD/DEAH box helicase family protein</fullName>
    </submittedName>
</protein>
<sequence length="682" mass="79137">MDETDNVKDLIKKLLSDDRTVIVTTIQKMNHVMRRFSDKEGTKRFTQLTQLRVAFVVDECHRAVSPAKKKEIEEFFVQSLWYGFTGTPIFVENARKEIGNLPRTTKQQYGECLHEYTVKEAIHDNAVLGFQVEYKSTFSEEELDKTIIALDNSGELDPDTLEVAEKEARLPKKVYENNNHMLEVIHSIINKSRKKLGFAKGVGQTYNAILTTSSIAQAQRYYDLIKAVKKEESSVKIDEATKRVLPDFPKVAITYSISENEEASISNQEKMKESIKDYNQEFGTNFTLETMRAYNRNINDRLARKKEKYLARSEQLDLVIVVDRLLTGFDAPCLSTLFIDRAPMQLHELIQAFSRTNRLFDKSKKYGQIVTFQTPKIFEQKVKEALILYSNGGEDEVLAPTWLEAKERFVEASEQLIEIMSDPVNAQIDNLNKADLKKFVKAFQKFDKTFTAIQVYSEFDSTQMGTEFPISIDEVEIYHGNYVNALELLKAEIDDGNDPEVEIDIEYELESIKTEEINYEYILMLIQAFVPSGNTEYELFAKEDKKATEEIDRYLNDLEKTNPQIARLMRSLWKDILIDPENYRDKNVSHLLEEMIQAKQYAAIKDFSDKWHVEEEELAYVVANYNVKKEKQSGESELKQSADYEGYKASTEKPLSKLKYWKTVRNDFENVMKNQILPLQRR</sequence>
<dbReference type="Pfam" id="PF12008">
    <property type="entry name" value="EcoR124_C"/>
    <property type="match status" value="1"/>
</dbReference>
<dbReference type="GO" id="GO:0009307">
    <property type="term" value="P:DNA restriction-modification system"/>
    <property type="evidence" value="ECO:0007669"/>
    <property type="project" value="UniProtKB-KW"/>
</dbReference>
<dbReference type="InterPro" id="IPR051268">
    <property type="entry name" value="Type-I_R_enzyme_R_subunit"/>
</dbReference>
<gene>
    <name evidence="5" type="ORF">P6Z85_00685</name>
</gene>
<name>A0AAW8RJ09_ENTFC</name>
<dbReference type="InterPro" id="IPR055180">
    <property type="entry name" value="HsdR_RecA-like_helicase_dom_2"/>
</dbReference>
<evidence type="ECO:0000259" key="4">
    <source>
        <dbReference type="Pfam" id="PF22679"/>
    </source>
</evidence>
<dbReference type="Pfam" id="PF22679">
    <property type="entry name" value="T1R_D3-like"/>
    <property type="match status" value="1"/>
</dbReference>
<dbReference type="Gene3D" id="1.20.58.910">
    <property type="match status" value="1"/>
</dbReference>
<dbReference type="InterPro" id="IPR022625">
    <property type="entry name" value="TypeI_RM_Rsu_C"/>
</dbReference>
<proteinExistence type="predicted"/>
<dbReference type="SUPFAM" id="SSF52540">
    <property type="entry name" value="P-loop containing nucleoside triphosphate hydrolases"/>
    <property type="match status" value="1"/>
</dbReference>
<dbReference type="Gene3D" id="3.40.50.300">
    <property type="entry name" value="P-loop containing nucleotide triphosphate hydrolases"/>
    <property type="match status" value="2"/>
</dbReference>
<dbReference type="Pfam" id="PF18766">
    <property type="entry name" value="SWI2_SNF2"/>
    <property type="match status" value="1"/>
</dbReference>
<reference evidence="5" key="1">
    <citation type="submission" date="2023-03" db="EMBL/GenBank/DDBJ databases">
        <authorList>
            <person name="Shen W."/>
            <person name="Cai J."/>
        </authorList>
    </citation>
    <scope>NUCLEOTIDE SEQUENCE</scope>
    <source>
        <strain evidence="5">B1010-2</strain>
    </source>
</reference>
<keyword evidence="5" id="KW-0378">Hydrolase</keyword>
<evidence type="ECO:0000256" key="1">
    <source>
        <dbReference type="ARBA" id="ARBA00022747"/>
    </source>
</evidence>
<feature type="domain" description="Restriction endonuclease type I HsdR second RecA-like helicase" evidence="4">
    <location>
        <begin position="205"/>
        <end position="373"/>
    </location>
</feature>